<dbReference type="Pfam" id="PF01926">
    <property type="entry name" value="MMR_HSR1"/>
    <property type="match status" value="1"/>
</dbReference>
<dbReference type="EMBL" id="NHTK01005149">
    <property type="protein sequence ID" value="PPQ82501.1"/>
    <property type="molecule type" value="Genomic_DNA"/>
</dbReference>
<evidence type="ECO:0000313" key="2">
    <source>
        <dbReference type="EMBL" id="PPQ82501.1"/>
    </source>
</evidence>
<dbReference type="Proteomes" id="UP000284842">
    <property type="component" value="Unassembled WGS sequence"/>
</dbReference>
<dbReference type="Gene3D" id="3.40.50.300">
    <property type="entry name" value="P-loop containing nucleotide triphosphate hydrolases"/>
    <property type="match status" value="1"/>
</dbReference>
<sequence length="450" mass="50194">MLTTPQLAGARLILPSRSASTGFLASFLSHTQRLFLPLESIQVAMSEETPRSTLITTGTVAVKLRSDWSDEENKPLVILLAGPTGSGKSSFIEALGNDKALGISKNQLDGFTQTVTAYHVKNMWVTGPYRTAPVCLLDSPGFSDTNISEMEIMEHVKRWMEKLRTTVHIILYFCPINGTRIPGTQRRSIDMLKSLIRRTVNQEGTFSVVTTMWDQVCNGRLQKRADDNLSYIEETLFKDMIEGGTSLTTFTNTHESAVTILDSCVKHSNKSDFSATNIVQLGRRKLCITPHGQQLYSDLLDRIEEAWVGKSALESNLAQTDSAQDPELNALLQNQLQETIHILDKFALQLAGFGLAPEGMQGLQGDLAEYFIRQYGQHQLYAAVLGPLEDKWHEKLFLERQLAIPFTNHVPNYKSRVEDSLRKATHQLPNLAKQLVEFGPASGWLVRSSS</sequence>
<dbReference type="InterPro" id="IPR006073">
    <property type="entry name" value="GTP-bd"/>
</dbReference>
<dbReference type="SUPFAM" id="SSF52540">
    <property type="entry name" value="P-loop containing nucleoside triphosphate hydrolases"/>
    <property type="match status" value="1"/>
</dbReference>
<accession>A0A409WVL7</accession>
<dbReference type="InterPro" id="IPR027417">
    <property type="entry name" value="P-loop_NTPase"/>
</dbReference>
<evidence type="ECO:0000313" key="3">
    <source>
        <dbReference type="Proteomes" id="UP000284842"/>
    </source>
</evidence>
<dbReference type="AlphaFoldDB" id="A0A409WVL7"/>
<gene>
    <name evidence="2" type="ORF">CVT24_005900</name>
</gene>
<feature type="domain" description="G" evidence="1">
    <location>
        <begin position="78"/>
        <end position="173"/>
    </location>
</feature>
<dbReference type="GO" id="GO:0005525">
    <property type="term" value="F:GTP binding"/>
    <property type="evidence" value="ECO:0007669"/>
    <property type="project" value="InterPro"/>
</dbReference>
<comment type="caution">
    <text evidence="2">The sequence shown here is derived from an EMBL/GenBank/DDBJ whole genome shotgun (WGS) entry which is preliminary data.</text>
</comment>
<dbReference type="OrthoDB" id="8954335at2759"/>
<name>A0A409WVL7_9AGAR</name>
<reference evidence="2 3" key="1">
    <citation type="journal article" date="2018" name="Evol. Lett.">
        <title>Horizontal gene cluster transfer increased hallucinogenic mushroom diversity.</title>
        <authorList>
            <person name="Reynolds H.T."/>
            <person name="Vijayakumar V."/>
            <person name="Gluck-Thaler E."/>
            <person name="Korotkin H.B."/>
            <person name="Matheny P.B."/>
            <person name="Slot J.C."/>
        </authorList>
    </citation>
    <scope>NUCLEOTIDE SEQUENCE [LARGE SCALE GENOMIC DNA]</scope>
    <source>
        <strain evidence="2 3">2629</strain>
    </source>
</reference>
<evidence type="ECO:0000259" key="1">
    <source>
        <dbReference type="Pfam" id="PF01926"/>
    </source>
</evidence>
<protein>
    <recommendedName>
        <fullName evidence="1">G domain-containing protein</fullName>
    </recommendedName>
</protein>
<keyword evidence="3" id="KW-1185">Reference proteome</keyword>
<dbReference type="InParanoid" id="A0A409WVL7"/>
<proteinExistence type="predicted"/>
<organism evidence="2 3">
    <name type="scientific">Panaeolus cyanescens</name>
    <dbReference type="NCBI Taxonomy" id="181874"/>
    <lineage>
        <taxon>Eukaryota</taxon>
        <taxon>Fungi</taxon>
        <taxon>Dikarya</taxon>
        <taxon>Basidiomycota</taxon>
        <taxon>Agaricomycotina</taxon>
        <taxon>Agaricomycetes</taxon>
        <taxon>Agaricomycetidae</taxon>
        <taxon>Agaricales</taxon>
        <taxon>Agaricineae</taxon>
        <taxon>Galeropsidaceae</taxon>
        <taxon>Panaeolus</taxon>
    </lineage>
</organism>
<dbReference type="CDD" id="cd00882">
    <property type="entry name" value="Ras_like_GTPase"/>
    <property type="match status" value="1"/>
</dbReference>